<feature type="domain" description="YARHG" evidence="2">
    <location>
        <begin position="73"/>
        <end position="153"/>
    </location>
</feature>
<gene>
    <name evidence="3" type="ORF">HHU12_24165</name>
</gene>
<dbReference type="EMBL" id="JABANE010000085">
    <property type="protein sequence ID" value="NME71086.1"/>
    <property type="molecule type" value="Genomic_DNA"/>
</dbReference>
<keyword evidence="4" id="KW-1185">Reference proteome</keyword>
<dbReference type="SMART" id="SM01325">
    <property type="entry name" value="DUF3160"/>
    <property type="match status" value="1"/>
</dbReference>
<evidence type="ECO:0000259" key="2">
    <source>
        <dbReference type="SMART" id="SM01324"/>
    </source>
</evidence>
<dbReference type="Gene3D" id="1.20.58.1690">
    <property type="match status" value="1"/>
</dbReference>
<dbReference type="AlphaFoldDB" id="A0A7X9RYI8"/>
<sequence>MKLKLNLLFLMLTPLLFTNCTEESVTNDETKQANVKSSKEERIDKTQTPKKEYLQKYYQLDHIKSYYDWNEMTGVDAPPFDYKKDLTSLSYEELRLLRNEIFARNGYLFNDAFLRGYFNQFKWYKPIFDVPEFKVSLDKEEQDFISEVKKEEAKRKANKTVERESLSLYNADLIVNTKQFKAVPTEVLEDFGKQNFSIVNANRSMPFYAYDNNAYQHIPNYVTTDLYLFILHRYFSRFIEKFEENYLSKELKGILKKTFEKLATLSTHKNEVEWAQTYCALALHSFGDQAVKLPESYTEIYQEEVQKIENAGGKPSFIQNETVNFGDLKPRSHYTKSEPLRSYFKSFKWISLNGIDISNNEELKGLITLAFTIKNDPNLYKKYQKYSADIEKLAGKEDNISIRDLIALIDVNSLDEALEESKVAQIQEQLMASSKERIKVAYFTPSAEEDKKRLFFFSSTYSISGEIFSKLINVKRDAPKALDVAAVFGNKTAEKILLEEYKENEKWPAYTSNLQQLQNQFESFSDWDHNYGFKGVESALASFAEQENYPNFMKTDAYNRKELSTALSSWTHIKHDLVLYQERPYAAEAGEGGGPEPPSHYSYVEPNIVFWNTAKELVSWLEILSENKETTFESELQKIKEVGNLLRKVANKQLNGENVSKEEYQKLHFIGAEIEYILLGLLETDHLPTRESSMALIADVYANKSGILNVAVGHADDIYVIVPFKGEYHIARGSTFSFYEFQSDGVLNDEDWRKKVGEKNVPKRPEWIAPLVRNVETLEGNMEYRYPRYVDYD</sequence>
<dbReference type="InterPro" id="IPR038434">
    <property type="entry name" value="YARHG_sf"/>
</dbReference>
<evidence type="ECO:0000313" key="3">
    <source>
        <dbReference type="EMBL" id="NME71086.1"/>
    </source>
</evidence>
<proteinExistence type="predicted"/>
<dbReference type="Proteomes" id="UP000576082">
    <property type="component" value="Unassembled WGS sequence"/>
</dbReference>
<name>A0A7X9RYI8_9BACT</name>
<organism evidence="3 4">
    <name type="scientific">Flammeovirga aprica JL-4</name>
    <dbReference type="NCBI Taxonomy" id="694437"/>
    <lineage>
        <taxon>Bacteria</taxon>
        <taxon>Pseudomonadati</taxon>
        <taxon>Bacteroidota</taxon>
        <taxon>Cytophagia</taxon>
        <taxon>Cytophagales</taxon>
        <taxon>Flammeovirgaceae</taxon>
        <taxon>Flammeovirga</taxon>
    </lineage>
</organism>
<comment type="caution">
    <text evidence="3">The sequence shown here is derived from an EMBL/GenBank/DDBJ whole genome shotgun (WGS) entry which is preliminary data.</text>
</comment>
<dbReference type="Pfam" id="PF13308">
    <property type="entry name" value="YARHG"/>
    <property type="match status" value="1"/>
</dbReference>
<dbReference type="SMART" id="SM01324">
    <property type="entry name" value="YARHG"/>
    <property type="match status" value="1"/>
</dbReference>
<protein>
    <submittedName>
        <fullName evidence="3">DUF3160 domain-containing protein</fullName>
    </submittedName>
</protein>
<keyword evidence="1" id="KW-0732">Signal</keyword>
<reference evidence="3 4" key="1">
    <citation type="submission" date="2020-04" db="EMBL/GenBank/DDBJ databases">
        <title>Flammeovirga sp. SR4, a novel species isolated from seawater.</title>
        <authorList>
            <person name="Wang X."/>
        </authorList>
    </citation>
    <scope>NUCLEOTIDE SEQUENCE [LARGE SCALE GENOMIC DNA]</scope>
    <source>
        <strain evidence="3 4">ATCC 23126</strain>
    </source>
</reference>
<dbReference type="RefSeq" id="WP_169659308.1">
    <property type="nucleotide sequence ID" value="NZ_JABANE010000085.1"/>
</dbReference>
<evidence type="ECO:0000256" key="1">
    <source>
        <dbReference type="SAM" id="SignalP"/>
    </source>
</evidence>
<feature type="signal peptide" evidence="1">
    <location>
        <begin position="1"/>
        <end position="18"/>
    </location>
</feature>
<dbReference type="InterPro" id="IPR025582">
    <property type="entry name" value="YARHG_dom"/>
</dbReference>
<accession>A0A7X9RYI8</accession>
<feature type="chain" id="PRO_5031289950" evidence="1">
    <location>
        <begin position="19"/>
        <end position="793"/>
    </location>
</feature>
<dbReference type="InterPro" id="IPR022601">
    <property type="entry name" value="DUF3160"/>
</dbReference>
<dbReference type="Pfam" id="PF11369">
    <property type="entry name" value="DUF3160"/>
    <property type="match status" value="1"/>
</dbReference>
<evidence type="ECO:0000313" key="4">
    <source>
        <dbReference type="Proteomes" id="UP000576082"/>
    </source>
</evidence>